<keyword evidence="7" id="KW-1185">Reference proteome</keyword>
<feature type="region of interest" description="Disordered" evidence="4">
    <location>
        <begin position="476"/>
        <end position="576"/>
    </location>
</feature>
<organism evidence="6 7">
    <name type="scientific">Cytospora chrysosperma</name>
    <name type="common">Cytospora canker fungus</name>
    <name type="synonym">Sphaeria chrysosperma</name>
    <dbReference type="NCBI Taxonomy" id="252740"/>
    <lineage>
        <taxon>Eukaryota</taxon>
        <taxon>Fungi</taxon>
        <taxon>Dikarya</taxon>
        <taxon>Ascomycota</taxon>
        <taxon>Pezizomycotina</taxon>
        <taxon>Sordariomycetes</taxon>
        <taxon>Sordariomycetidae</taxon>
        <taxon>Diaporthales</taxon>
        <taxon>Cytosporaceae</taxon>
        <taxon>Cytospora</taxon>
    </lineage>
</organism>
<dbReference type="InterPro" id="IPR036420">
    <property type="entry name" value="BRCT_dom_sf"/>
</dbReference>
<dbReference type="InterPro" id="IPR047249">
    <property type="entry name" value="BRCT_p53bp1-like_rpt1"/>
</dbReference>
<evidence type="ECO:0000259" key="5">
    <source>
        <dbReference type="PROSITE" id="PS50172"/>
    </source>
</evidence>
<keyword evidence="2" id="KW-0227">DNA damage</keyword>
<dbReference type="SUPFAM" id="SSF52113">
    <property type="entry name" value="BRCT domain"/>
    <property type="match status" value="1"/>
</dbReference>
<feature type="compositionally biased region" description="Polar residues" evidence="4">
    <location>
        <begin position="191"/>
        <end position="201"/>
    </location>
</feature>
<dbReference type="GO" id="GO:0045944">
    <property type="term" value="P:positive regulation of transcription by RNA polymerase II"/>
    <property type="evidence" value="ECO:0007669"/>
    <property type="project" value="TreeGrafter"/>
</dbReference>
<comment type="subcellular location">
    <subcellularLocation>
        <location evidence="1">Nucleus</location>
    </subcellularLocation>
</comment>
<comment type="caution">
    <text evidence="6">The sequence shown here is derived from an EMBL/GenBank/DDBJ whole genome shotgun (WGS) entry which is preliminary data.</text>
</comment>
<dbReference type="OrthoDB" id="129353at2759"/>
<gene>
    <name evidence="6" type="ORF">VSDG_06379</name>
</gene>
<accession>A0A423VPI5</accession>
<dbReference type="PANTHER" id="PTHR15321:SF3">
    <property type="entry name" value="TP53-BINDING PROTEIN 1"/>
    <property type="match status" value="1"/>
</dbReference>
<dbReference type="AlphaFoldDB" id="A0A423VPI5"/>
<name>A0A423VPI5_CYTCH</name>
<dbReference type="InterPro" id="IPR001357">
    <property type="entry name" value="BRCT_dom"/>
</dbReference>
<feature type="compositionally biased region" description="Basic residues" evidence="4">
    <location>
        <begin position="88"/>
        <end position="104"/>
    </location>
</feature>
<protein>
    <recommendedName>
        <fullName evidence="5">BRCT domain-containing protein</fullName>
    </recommendedName>
</protein>
<feature type="compositionally biased region" description="Polar residues" evidence="4">
    <location>
        <begin position="693"/>
        <end position="726"/>
    </location>
</feature>
<dbReference type="Gene3D" id="3.40.50.10190">
    <property type="entry name" value="BRCT domain"/>
    <property type="match status" value="1"/>
</dbReference>
<feature type="region of interest" description="Disordered" evidence="4">
    <location>
        <begin position="38"/>
        <end position="459"/>
    </location>
</feature>
<dbReference type="GO" id="GO:0042393">
    <property type="term" value="F:histone binding"/>
    <property type="evidence" value="ECO:0007669"/>
    <property type="project" value="TreeGrafter"/>
</dbReference>
<feature type="compositionally biased region" description="Low complexity" evidence="4">
    <location>
        <begin position="591"/>
        <end position="602"/>
    </location>
</feature>
<feature type="domain" description="BRCT" evidence="5">
    <location>
        <begin position="902"/>
        <end position="948"/>
    </location>
</feature>
<feature type="compositionally biased region" description="Basic and acidic residues" evidence="4">
    <location>
        <begin position="250"/>
        <end position="261"/>
    </location>
</feature>
<dbReference type="GO" id="GO:0005634">
    <property type="term" value="C:nucleus"/>
    <property type="evidence" value="ECO:0007669"/>
    <property type="project" value="UniProtKB-SubCell"/>
</dbReference>
<dbReference type="STRING" id="252740.A0A423VPI5"/>
<sequence length="1119" mass="120191">MGPKVPKGQSLVEAEKRALSGDVESQDSQLFLEQYHQKYAPGLRSSSPTQPLPPEVVQNQLQQYARPTKVHQRFAGVPTSAPAPIAKSRPKAKANSRTNPRRGRSAKDSPAKDKGEQQHTAGAIAERPGGARTKAAPNASASHNKRASSSQSPRHDEITKPPELPSDPEASIEPQAIGKRYLRNHLHAPNGTVNPSLLTRVSSDDDNDGNDRNPSPPTHVSANLTARKKPKAGLSKMEISQSPTQSNDGRSYDKYLPRGDDLVPTESPEELKPVSQHSELASDFQDENRSLHEDDTGAVNFDRINEYDTGTDFTAPGSVGTGVPSHGQPSQLTGYPETPAPHKNPFARSKAHLLGSSQMFKQTQVSSACKGFSPTSSRPSPDNFQLQDLFSPNGIISSPLKNLVGPSPLPGAISSPHLPPYDTSPQQANHELPVSDEDCEDRAEKGSQDAVEDSQDATVYPAAGYIDTQQAVIGDSQADDPVASPDHANHVSSNGGVVSDTLPNTARSPSMSPLASEEKTVPKPQNGSNRPMREHADAIPETSPARLRPLGEMLPHSSDEGSKPESFSNLLGSSFQDNSLDMIGEHIEHMPPNQQSSASSPARKPNRTDRKYARDPPDATVDQHKPEHTMPGHAAHLETEEATEASLLVSSSPPSPAASTKLRPRGKREHGHSGSPEDPASSVSTLSVLTTTPVISNKTTPLTQDSSANTGNLTPSSSNEPQTSPTVAKAKRRGSASAASKPKPETAPQRSVRAPVRRSSRSFARQVSLSSDELARSPSSSTPRTFEQSAILSRLGRTSLRETSGSRETSRGGGAKLLTGMAFAISFQSKEPNEKDSHYNSRLGLSEKIADKIKQAGGRVLASGFDELFEYAAIKNAEVASSTPPPDDDIKLTAAAKHTGFTALIADGHSRKVKYMQALALGLPCIHERWITTCVENQKLVDWSDYLLCAGNSLFLGGAIRSRTLPSYDVASAKLSEVIEHRPRLLHGSRILLVLRKKDESQKMAYVFLARVLGASLSRVYSMDEAKRHLKASEDAGHPYSWVYVGDTMAARADLFSDGASSATLPSIALTGTKKRKRQSEAGSGLTGPPLKKIRTLSNELVIQSLILGRLLEEEEMKG</sequence>
<dbReference type="PANTHER" id="PTHR15321">
    <property type="entry name" value="TUMOR SUPPRESSOR P53-BINDING PROTEIN 1"/>
    <property type="match status" value="1"/>
</dbReference>
<feature type="compositionally biased region" description="Polar residues" evidence="4">
    <location>
        <begin position="238"/>
        <end position="249"/>
    </location>
</feature>
<evidence type="ECO:0000256" key="4">
    <source>
        <dbReference type="SAM" id="MobiDB-lite"/>
    </source>
</evidence>
<keyword evidence="3" id="KW-0539">Nucleus</keyword>
<evidence type="ECO:0000313" key="6">
    <source>
        <dbReference type="EMBL" id="ROV92928.1"/>
    </source>
</evidence>
<feature type="compositionally biased region" description="Basic and acidic residues" evidence="4">
    <location>
        <begin position="105"/>
        <end position="117"/>
    </location>
</feature>
<dbReference type="GO" id="GO:0000077">
    <property type="term" value="P:DNA damage checkpoint signaling"/>
    <property type="evidence" value="ECO:0007669"/>
    <property type="project" value="TreeGrafter"/>
</dbReference>
<dbReference type="EMBL" id="LJZO01000035">
    <property type="protein sequence ID" value="ROV92928.1"/>
    <property type="molecule type" value="Genomic_DNA"/>
</dbReference>
<feature type="compositionally biased region" description="Polar residues" evidence="4">
    <location>
        <begin position="490"/>
        <end position="513"/>
    </location>
</feature>
<dbReference type="CDD" id="cd17745">
    <property type="entry name" value="BRCT_p53bp1_rpt1"/>
    <property type="match status" value="1"/>
</dbReference>
<dbReference type="InterPro" id="IPR047252">
    <property type="entry name" value="TP53BP1-like"/>
</dbReference>
<evidence type="ECO:0000313" key="7">
    <source>
        <dbReference type="Proteomes" id="UP000284375"/>
    </source>
</evidence>
<feature type="compositionally biased region" description="Polar residues" evidence="4">
    <location>
        <begin position="139"/>
        <end position="152"/>
    </location>
</feature>
<dbReference type="Proteomes" id="UP000284375">
    <property type="component" value="Unassembled WGS sequence"/>
</dbReference>
<feature type="compositionally biased region" description="Basic and acidic residues" evidence="4">
    <location>
        <begin position="286"/>
        <end position="295"/>
    </location>
</feature>
<evidence type="ECO:0000256" key="2">
    <source>
        <dbReference type="ARBA" id="ARBA00022763"/>
    </source>
</evidence>
<feature type="compositionally biased region" description="Low complexity" evidence="4">
    <location>
        <begin position="681"/>
        <end position="692"/>
    </location>
</feature>
<feature type="compositionally biased region" description="Polar residues" evidence="4">
    <location>
        <begin position="767"/>
        <end position="791"/>
    </location>
</feature>
<evidence type="ECO:0000256" key="1">
    <source>
        <dbReference type="ARBA" id="ARBA00004123"/>
    </source>
</evidence>
<feature type="region of interest" description="Disordered" evidence="4">
    <location>
        <begin position="589"/>
        <end position="815"/>
    </location>
</feature>
<proteinExistence type="predicted"/>
<dbReference type="PROSITE" id="PS50172">
    <property type="entry name" value="BRCT"/>
    <property type="match status" value="1"/>
</dbReference>
<feature type="compositionally biased region" description="Polar residues" evidence="4">
    <location>
        <begin position="355"/>
        <end position="400"/>
    </location>
</feature>
<feature type="compositionally biased region" description="Polar residues" evidence="4">
    <location>
        <begin position="565"/>
        <end position="576"/>
    </location>
</feature>
<evidence type="ECO:0000256" key="3">
    <source>
        <dbReference type="ARBA" id="ARBA00023242"/>
    </source>
</evidence>
<reference evidence="6 7" key="1">
    <citation type="submission" date="2015-09" db="EMBL/GenBank/DDBJ databases">
        <title>Host preference determinants of Valsa canker pathogens revealed by comparative genomics.</title>
        <authorList>
            <person name="Yin Z."/>
            <person name="Huang L."/>
        </authorList>
    </citation>
    <scope>NUCLEOTIDE SEQUENCE [LARGE SCALE GENOMIC DNA]</scope>
    <source>
        <strain evidence="6 7">YSFL</strain>
    </source>
</reference>
<feature type="compositionally biased region" description="Basic and acidic residues" evidence="4">
    <location>
        <begin position="606"/>
        <end position="639"/>
    </location>
</feature>